<evidence type="ECO:0000256" key="1">
    <source>
        <dbReference type="SAM" id="MobiDB-lite"/>
    </source>
</evidence>
<protein>
    <submittedName>
        <fullName evidence="3">Karyopherin-beta 3 variant</fullName>
    </submittedName>
</protein>
<reference evidence="4" key="1">
    <citation type="journal article" date="2015" name="PLoS Genet.">
        <title>Genome Sequence and Transcriptome Analyses of Chrysochromulina tobin: Metabolic Tools for Enhanced Algal Fitness in the Prominent Order Prymnesiales (Haptophyceae).</title>
        <authorList>
            <person name="Hovde B.T."/>
            <person name="Deodato C.R."/>
            <person name="Hunsperger H.M."/>
            <person name="Ryken S.A."/>
            <person name="Yost W."/>
            <person name="Jha R.K."/>
            <person name="Patterson J."/>
            <person name="Monnat R.J. Jr."/>
            <person name="Barlow S.B."/>
            <person name="Starkenburg S.R."/>
            <person name="Cattolico R.A."/>
        </authorList>
    </citation>
    <scope>NUCLEOTIDE SEQUENCE</scope>
    <source>
        <strain evidence="4">CCMP291</strain>
    </source>
</reference>
<feature type="region of interest" description="Disordered" evidence="1">
    <location>
        <begin position="282"/>
        <end position="344"/>
    </location>
</feature>
<feature type="compositionally biased region" description="Basic and acidic residues" evidence="1">
    <location>
        <begin position="562"/>
        <end position="572"/>
    </location>
</feature>
<feature type="transmembrane region" description="Helical" evidence="2">
    <location>
        <begin position="1046"/>
        <end position="1069"/>
    </location>
</feature>
<keyword evidence="2" id="KW-0472">Membrane</keyword>
<proteinExistence type="predicted"/>
<evidence type="ECO:0000313" key="4">
    <source>
        <dbReference type="Proteomes" id="UP000037460"/>
    </source>
</evidence>
<feature type="compositionally biased region" description="Basic and acidic residues" evidence="1">
    <location>
        <begin position="288"/>
        <end position="315"/>
    </location>
</feature>
<gene>
    <name evidence="3" type="ORF">Ctob_015072</name>
</gene>
<keyword evidence="4" id="KW-1185">Reference proteome</keyword>
<keyword evidence="2" id="KW-1133">Transmembrane helix</keyword>
<sequence length="1386" mass="151631">MTVTMMRGAQSAGVVTYWSDRGRRIGKRRRVVNGKRTDLATLLLGPEHGISRLWRSPAIEPAPAIYQGHTRFATSSRATIDGCHPHQWSPLAWCRYWRLDSSAAGGYKSVLAPVEAYVTHNGDLDFFRLGDDVDYPLEELQVLLPKLLDAPLPTTADSACIAGLVDLLRTRGLWAASVRYGLLFGALAGSGSLARLPDWFARAVIEQLASIFEAEFVRVLADYDHVYGEGIPTPPPSPPIDSSRSSSCDKPQVPPIDVSSWWNPFGTKRNTADSLGVSSLGVSLEEGGGSKRGDSKRADSVRGDSKQGDSIDGDSKQGQSSKRGDSKRSSSAYDADLPPPTSPLHQARLARELRKATLARLPELSRLIDIDRMHRSLGGQPLSPEKMQERIDHFVSATIGAFFLNDLLSTGREVLARASGSFGLVLSHSLDAERELVVAARGQTMSVAFYPQLGLVLFGSEAAALKAGLSELALDESSKTGEAFNRRTGELKGAFRLDLDDLGGEVVLLAWGTEKPLLTVPYDASERAHVHAAAQGKDTHDLGSPGGLTRDDSKESTSSFKPVREDSYTKQMSEKQEVVEGIVRYVHDGKQRACGIVHYTEARQRVRPFIQRAIRLEGNSLILPLPPLAAPDPVGRDLRDIPGVLRMLQRDFADHQVSLNVPTAWTFASRVRRRLRRYERGEADGSVDVLITGCEASLWVGEQFASDLALVFPRLKIVTLSANKLLGQLGQRFPIPQEGFQFHAKAYSFRESIVLLLSHSGGTFPVLSVCHLLKNVTTEMFIVGSEWDTQIGRAVREANARKNPVGGGGKAGFSSYTFSTFAGVRTSEACSISVVAMHSLLSHVLLFTMNYLVDTTHASHVREEVQELHGFLPDHLRAIELIVGVKAYDVDTYGNPIDRLDRSDESAASSGSCLRRWACCCFPTGKQLSEWIDSLIQLIAGVLLELGYIEFSLKLFARLEKRRTARMIKVGNEVEAVVTDANQMLRAQGLRWAQHILESASCWIFSAIYIAATVIIGATPLSAAFAYGLANIPSAMHADQIGRMQWQYIIGVLDSIIYIFLPIWTAWCLRLIQGRPLMHRVAGRTLLIGDVPWVAQCTEAFLSKLFALSYSIADLQVWSANPQDHLVHRFTHRVRRGSLLAIGRPDARLNGLTSADSMIHLAINQACAIENLGANCECFTLGHHAHKIDLTNACLVLPTVRPKFLCELLLDAASKDRSAHGGSNGVSPNGVRRGAWPGEDVANQRRHGNFGGAIHSKSPQAARSKGKLNLPSIHKTAALEAAWDKPIDSAESFVKQNLNPNYLAEPVSIRSMIARRTGKGLSILMGTISPSDGSPMDVLDVFSSFYLRVSLSISFGIARSFDISFGNARSVDISFGNARSFDGYRR</sequence>
<comment type="caution">
    <text evidence="3">The sequence shown here is derived from an EMBL/GenBank/DDBJ whole genome shotgun (WGS) entry which is preliminary data.</text>
</comment>
<feature type="region of interest" description="Disordered" evidence="1">
    <location>
        <begin position="230"/>
        <end position="253"/>
    </location>
</feature>
<organism evidence="3 4">
    <name type="scientific">Chrysochromulina tobinii</name>
    <dbReference type="NCBI Taxonomy" id="1460289"/>
    <lineage>
        <taxon>Eukaryota</taxon>
        <taxon>Haptista</taxon>
        <taxon>Haptophyta</taxon>
        <taxon>Prymnesiophyceae</taxon>
        <taxon>Prymnesiales</taxon>
        <taxon>Chrysochromulinaceae</taxon>
        <taxon>Chrysochromulina</taxon>
    </lineage>
</organism>
<accession>A0A0M0LS87</accession>
<feature type="region of interest" description="Disordered" evidence="1">
    <location>
        <begin position="1216"/>
        <end position="1267"/>
    </location>
</feature>
<evidence type="ECO:0000313" key="3">
    <source>
        <dbReference type="EMBL" id="KOO53914.1"/>
    </source>
</evidence>
<evidence type="ECO:0000256" key="2">
    <source>
        <dbReference type="SAM" id="Phobius"/>
    </source>
</evidence>
<dbReference type="Proteomes" id="UP000037460">
    <property type="component" value="Unassembled WGS sequence"/>
</dbReference>
<dbReference type="OrthoDB" id="40822at2759"/>
<dbReference type="EMBL" id="JWZX01000002">
    <property type="protein sequence ID" value="KOO53914.1"/>
    <property type="molecule type" value="Genomic_DNA"/>
</dbReference>
<feature type="region of interest" description="Disordered" evidence="1">
    <location>
        <begin position="529"/>
        <end position="572"/>
    </location>
</feature>
<name>A0A0M0LS87_9EUKA</name>
<feature type="transmembrane region" description="Helical" evidence="2">
    <location>
        <begin position="1000"/>
        <end position="1026"/>
    </location>
</feature>
<keyword evidence="2" id="KW-0812">Transmembrane</keyword>